<organism evidence="2">
    <name type="scientific">freshwater metagenome</name>
    <dbReference type="NCBI Taxonomy" id="449393"/>
    <lineage>
        <taxon>unclassified sequences</taxon>
        <taxon>metagenomes</taxon>
        <taxon>ecological metagenomes</taxon>
    </lineage>
</organism>
<dbReference type="InterPro" id="IPR050238">
    <property type="entry name" value="DNA_Rep/Repair_Clamp_Loader"/>
</dbReference>
<dbReference type="EMBL" id="CAEZUP010000052">
    <property type="protein sequence ID" value="CAB4613423.1"/>
    <property type="molecule type" value="Genomic_DNA"/>
</dbReference>
<protein>
    <submittedName>
        <fullName evidence="2">Unannotated protein</fullName>
    </submittedName>
</protein>
<accession>A0A6J6HLL6</accession>
<name>A0A6J6HLL6_9ZZZZ</name>
<sequence>MNALADFPPLPAEAAGVDLWGSVIGQDAAVAELRAAVDTPVHAYLLVGPHGSGKRALARAFAAALFSADHVGDEAVRHASLALAEAHPDLTVFERNGPSITVQQANDIIALAARSSVEGGRKILVLDEFHLVSTAGPKLLKTIEEPPPNTIFLILADDISPDLVTIASRCVQVDLGSISDDAIVERLVAEGIDADRAADAASAASGDLTRARLLASDERLGLRRAAWRAVPERLDGTGSSAVETADDLLAMINDAMVPLSDAQAVEATELEARVKASGERGSGRKLLEDRHKREARRYRTDELRSGLTELSRHYRDELAASPRPLTVIDALSAISALADNLGRNPNERLQLVALFMKLGRG</sequence>
<dbReference type="GO" id="GO:0006261">
    <property type="term" value="P:DNA-templated DNA replication"/>
    <property type="evidence" value="ECO:0007669"/>
    <property type="project" value="TreeGrafter"/>
</dbReference>
<dbReference type="Pfam" id="PF13177">
    <property type="entry name" value="DNA_pol3_delta2"/>
    <property type="match status" value="1"/>
</dbReference>
<dbReference type="SMART" id="SM00382">
    <property type="entry name" value="AAA"/>
    <property type="match status" value="1"/>
</dbReference>
<dbReference type="Gene3D" id="3.40.50.300">
    <property type="entry name" value="P-loop containing nucleotide triphosphate hydrolases"/>
    <property type="match status" value="1"/>
</dbReference>
<gene>
    <name evidence="2" type="ORF">UFOPK1835_01239</name>
</gene>
<dbReference type="InterPro" id="IPR027417">
    <property type="entry name" value="P-loop_NTPase"/>
</dbReference>
<proteinExistence type="predicted"/>
<feature type="domain" description="AAA+ ATPase" evidence="1">
    <location>
        <begin position="40"/>
        <end position="177"/>
    </location>
</feature>
<dbReference type="PANTHER" id="PTHR11669:SF8">
    <property type="entry name" value="DNA POLYMERASE III SUBUNIT DELTA"/>
    <property type="match status" value="1"/>
</dbReference>
<reference evidence="2" key="1">
    <citation type="submission" date="2020-05" db="EMBL/GenBank/DDBJ databases">
        <authorList>
            <person name="Chiriac C."/>
            <person name="Salcher M."/>
            <person name="Ghai R."/>
            <person name="Kavagutti S V."/>
        </authorList>
    </citation>
    <scope>NUCLEOTIDE SEQUENCE</scope>
</reference>
<evidence type="ECO:0000313" key="2">
    <source>
        <dbReference type="EMBL" id="CAB4613423.1"/>
    </source>
</evidence>
<dbReference type="SUPFAM" id="SSF52540">
    <property type="entry name" value="P-loop containing nucleoside triphosphate hydrolases"/>
    <property type="match status" value="1"/>
</dbReference>
<dbReference type="AlphaFoldDB" id="A0A6J6HLL6"/>
<evidence type="ECO:0000259" key="1">
    <source>
        <dbReference type="SMART" id="SM00382"/>
    </source>
</evidence>
<dbReference type="InterPro" id="IPR003593">
    <property type="entry name" value="AAA+_ATPase"/>
</dbReference>
<dbReference type="PANTHER" id="PTHR11669">
    <property type="entry name" value="REPLICATION FACTOR C / DNA POLYMERASE III GAMMA-TAU SUBUNIT"/>
    <property type="match status" value="1"/>
</dbReference>